<accession>A0AAE1AXY4</accession>
<evidence type="ECO:0000313" key="3">
    <source>
        <dbReference type="Proteomes" id="UP001283361"/>
    </source>
</evidence>
<keyword evidence="3" id="KW-1185">Reference proteome</keyword>
<evidence type="ECO:0000256" key="1">
    <source>
        <dbReference type="SAM" id="MobiDB-lite"/>
    </source>
</evidence>
<dbReference type="Gene3D" id="2.80.10.50">
    <property type="match status" value="1"/>
</dbReference>
<comment type="caution">
    <text evidence="2">The sequence shown here is derived from an EMBL/GenBank/DDBJ whole genome shotgun (WGS) entry which is preliminary data.</text>
</comment>
<reference evidence="2" key="1">
    <citation type="journal article" date="2023" name="G3 (Bethesda)">
        <title>A reference genome for the long-term kleptoplast-retaining sea slug Elysia crispata morphotype clarki.</title>
        <authorList>
            <person name="Eastman K.E."/>
            <person name="Pendleton A.L."/>
            <person name="Shaikh M.A."/>
            <person name="Suttiyut T."/>
            <person name="Ogas R."/>
            <person name="Tomko P."/>
            <person name="Gavelis G."/>
            <person name="Widhalm J.R."/>
            <person name="Wisecaver J.H."/>
        </authorList>
    </citation>
    <scope>NUCLEOTIDE SEQUENCE</scope>
    <source>
        <strain evidence="2">ECLA1</strain>
    </source>
</reference>
<feature type="compositionally biased region" description="Polar residues" evidence="1">
    <location>
        <begin position="268"/>
        <end position="277"/>
    </location>
</feature>
<dbReference type="EMBL" id="JAWDGP010001001">
    <property type="protein sequence ID" value="KAK3795730.1"/>
    <property type="molecule type" value="Genomic_DNA"/>
</dbReference>
<protein>
    <submittedName>
        <fullName evidence="2">Uncharacterized protein</fullName>
    </submittedName>
</protein>
<sequence>MPGGSGQNHRSIKERSSGRCLAAAVRTTRLSGAEQWPMPGGSGQNHRSIKERSSGRCLAAAVRTTRLSGAEQWPRSGGSGQNHRSIKERSSGRCLAAAVSTIRLSGAEQWPMPGGSGQNHTSVRSGAMAPVWRQRTKPQVSQERSSDPGLAAPNRHKSQSEAEQRPMPCGSEQNHGLVRSGAMAHAWRKQTEPQVSQVRSSGPCLAEADRTTGKSGAEQRPMPCGSEQNHRCVRSGAMAHAWRKQTEPQRTEPRVCQGRSSDPGLATANKTTGQSGAEQWPRPGGSGQNHRSFRSEAVAHAWQQRSRPQVCQERSSAPCLAAADKTTVQSGAEHSWPRPGGGE</sequence>
<proteinExistence type="predicted"/>
<evidence type="ECO:0000313" key="2">
    <source>
        <dbReference type="EMBL" id="KAK3795730.1"/>
    </source>
</evidence>
<gene>
    <name evidence="2" type="ORF">RRG08_027288</name>
</gene>
<feature type="region of interest" description="Disordered" evidence="1">
    <location>
        <begin position="31"/>
        <end position="92"/>
    </location>
</feature>
<name>A0AAE1AXY4_9GAST</name>
<organism evidence="2 3">
    <name type="scientific">Elysia crispata</name>
    <name type="common">lettuce slug</name>
    <dbReference type="NCBI Taxonomy" id="231223"/>
    <lineage>
        <taxon>Eukaryota</taxon>
        <taxon>Metazoa</taxon>
        <taxon>Spiralia</taxon>
        <taxon>Lophotrochozoa</taxon>
        <taxon>Mollusca</taxon>
        <taxon>Gastropoda</taxon>
        <taxon>Heterobranchia</taxon>
        <taxon>Euthyneura</taxon>
        <taxon>Panpulmonata</taxon>
        <taxon>Sacoglossa</taxon>
        <taxon>Placobranchoidea</taxon>
        <taxon>Plakobranchidae</taxon>
        <taxon>Elysia</taxon>
    </lineage>
</organism>
<dbReference type="Proteomes" id="UP001283361">
    <property type="component" value="Unassembled WGS sequence"/>
</dbReference>
<feature type="compositionally biased region" description="Polar residues" evidence="1">
    <location>
        <begin position="303"/>
        <end position="315"/>
    </location>
</feature>
<dbReference type="AlphaFoldDB" id="A0AAE1AXY4"/>
<feature type="region of interest" description="Disordered" evidence="1">
    <location>
        <begin position="106"/>
        <end position="343"/>
    </location>
</feature>
<feature type="compositionally biased region" description="Basic and acidic residues" evidence="1">
    <location>
        <begin position="244"/>
        <end position="253"/>
    </location>
</feature>